<name>A0A061RS47_9CHLO</name>
<feature type="compositionally biased region" description="Polar residues" evidence="4">
    <location>
        <begin position="860"/>
        <end position="875"/>
    </location>
</feature>
<dbReference type="PROSITE" id="PS00678">
    <property type="entry name" value="WD_REPEATS_1"/>
    <property type="match status" value="6"/>
</dbReference>
<feature type="domain" description="APAF-1 helical" evidence="5">
    <location>
        <begin position="160"/>
        <end position="248"/>
    </location>
</feature>
<dbReference type="PANTHER" id="PTHR19849:SF1">
    <property type="entry name" value="F-BOX_WD REPEAT-CONTAINING PROTEIN 7"/>
    <property type="match status" value="1"/>
</dbReference>
<evidence type="ECO:0000313" key="6">
    <source>
        <dbReference type="EMBL" id="JAC73520.1"/>
    </source>
</evidence>
<keyword evidence="2" id="KW-0677">Repeat</keyword>
<dbReference type="GO" id="GO:0005634">
    <property type="term" value="C:nucleus"/>
    <property type="evidence" value="ECO:0007669"/>
    <property type="project" value="TreeGrafter"/>
</dbReference>
<feature type="repeat" description="WD" evidence="3">
    <location>
        <begin position="497"/>
        <end position="536"/>
    </location>
</feature>
<dbReference type="EMBL" id="GBEZ01012360">
    <property type="protein sequence ID" value="JAC73520.1"/>
    <property type="molecule type" value="Transcribed_RNA"/>
</dbReference>
<keyword evidence="1 3" id="KW-0853">WD repeat</keyword>
<dbReference type="PROSITE" id="PS50082">
    <property type="entry name" value="WD_REPEATS_2"/>
    <property type="match status" value="6"/>
</dbReference>
<evidence type="ECO:0000256" key="4">
    <source>
        <dbReference type="SAM" id="MobiDB-lite"/>
    </source>
</evidence>
<feature type="repeat" description="WD" evidence="3">
    <location>
        <begin position="455"/>
        <end position="496"/>
    </location>
</feature>
<dbReference type="PROSITE" id="PS50294">
    <property type="entry name" value="WD_REPEATS_REGION"/>
    <property type="match status" value="5"/>
</dbReference>
<dbReference type="InterPro" id="IPR001680">
    <property type="entry name" value="WD40_rpt"/>
</dbReference>
<dbReference type="CDD" id="cd00200">
    <property type="entry name" value="WD40"/>
    <property type="match status" value="1"/>
</dbReference>
<evidence type="ECO:0000256" key="3">
    <source>
        <dbReference type="PROSITE-ProRule" id="PRU00221"/>
    </source>
</evidence>
<evidence type="ECO:0000259" key="5">
    <source>
        <dbReference type="Pfam" id="PF17908"/>
    </source>
</evidence>
<evidence type="ECO:0000256" key="2">
    <source>
        <dbReference type="ARBA" id="ARBA00022737"/>
    </source>
</evidence>
<dbReference type="GO" id="GO:0043161">
    <property type="term" value="P:proteasome-mediated ubiquitin-dependent protein catabolic process"/>
    <property type="evidence" value="ECO:0007669"/>
    <property type="project" value="TreeGrafter"/>
</dbReference>
<reference evidence="6" key="1">
    <citation type="submission" date="2014-05" db="EMBL/GenBank/DDBJ databases">
        <title>The transcriptome of the halophilic microalga Tetraselmis sp. GSL018 isolated from the Great Salt Lake, Utah.</title>
        <authorList>
            <person name="Jinkerson R.E."/>
            <person name="D'Adamo S."/>
            <person name="Posewitz M.C."/>
        </authorList>
    </citation>
    <scope>NUCLEOTIDE SEQUENCE</scope>
    <source>
        <strain evidence="6">GSL018</strain>
    </source>
</reference>
<dbReference type="PANTHER" id="PTHR19849">
    <property type="entry name" value="PHOSPHOLIPASE A-2-ACTIVATING PROTEIN"/>
    <property type="match status" value="1"/>
</dbReference>
<sequence>MSIFHEASALCGGLPMELSVLAGIGRDKPLPVWKKLVKRMESDNLFPEFQGLEGNAHWRSLVRTMTLAISYLPISKQSLYKALAILPPGVSAPMTFLAKLWEVPGDEEESAAVALAHAGAMEEHGLCNVRRGGDGGACLTIHELHSRFLSTWAGRDTVTLHEKLLATYRRGETSFASVKDDGYYMMHLGRHLVHAGREPQLRMVLFDLPWLMSKLDKYGIHAVLLDFRTYLEAQEDTEVKLLMQALEMSAPAATAFPEARGLIAAHIACRLTRHAGAHRGLAALIQDLRELHVSAATAAGGPGSAPCLWPRSGSLVQAGGSLTKTLSSAICAPIKCHSVSDSGDLLLTAEARVARLWDIRSGQCIRVLEGFKDSIMAGALCPDGSAAVTIADFNGTDIGRVWDTATGRCTFVLWGHTELIQDLQISADSKWCITASYDTTARLWEIATGECLQTFEGHADYVESASLSADSQRAVTASWDKTARIWDTASGSCIHVLRGHSDRVWHSVIGSGRVVTTSWDGTAGVWDLETGEGLWQLQGHTDVVHSAAISRGGQWVLTTSQDGTARFWDIRAGKCCQVFSGHGANGKAAMSPDGSRMVSVSDSSDNLALVWDLRTGACLKALEGHGHKITGATITADGKWAVTSSWDRTARLWDMHSKSSQGSGHQGRVTSLCAREGSDLVVSAGTDGSMLVWNFRQPEPTQALRDAGQALVLVGGGDTPSLAAAITDSGSMRVRATASNRCNSTAPRRPAHPAAAPRGLCLGASWLRRRILSPAALRAVAWSRSGRGAALGAAWLSLPSLSTSRQCKTSSSRGMALLPRPPPVAKYFFGSRCRASSRASFPLPKTRRIRFSVSARTDGGSLSHQETTPSPSGTHTALLRSTSSSLADQRMGAPVRASRAAQPRSRLRPTPQYWRCPPPRGRSRSGTSRTAPSCTSFSRLCQ</sequence>
<dbReference type="SUPFAM" id="SSF50998">
    <property type="entry name" value="Quinoprotein alcohol dehydrogenase-like"/>
    <property type="match status" value="1"/>
</dbReference>
<evidence type="ECO:0000256" key="1">
    <source>
        <dbReference type="ARBA" id="ARBA00022574"/>
    </source>
</evidence>
<dbReference type="AlphaFoldDB" id="A0A061RS47"/>
<feature type="repeat" description="WD" evidence="3">
    <location>
        <begin position="413"/>
        <end position="454"/>
    </location>
</feature>
<feature type="compositionally biased region" description="Low complexity" evidence="4">
    <location>
        <begin position="876"/>
        <end position="887"/>
    </location>
</feature>
<feature type="repeat" description="WD" evidence="3">
    <location>
        <begin position="622"/>
        <end position="663"/>
    </location>
</feature>
<gene>
    <name evidence="6" type="ORF">TSPGSL018_28701</name>
</gene>
<dbReference type="InterPro" id="IPR036322">
    <property type="entry name" value="WD40_repeat_dom_sf"/>
</dbReference>
<dbReference type="GO" id="GO:0005737">
    <property type="term" value="C:cytoplasm"/>
    <property type="evidence" value="ECO:0007669"/>
    <property type="project" value="TreeGrafter"/>
</dbReference>
<dbReference type="GO" id="GO:0010992">
    <property type="term" value="P:ubiquitin recycling"/>
    <property type="evidence" value="ECO:0007669"/>
    <property type="project" value="TreeGrafter"/>
</dbReference>
<dbReference type="Gene3D" id="2.130.10.10">
    <property type="entry name" value="YVTN repeat-like/Quinoprotein amine dehydrogenase"/>
    <property type="match status" value="5"/>
</dbReference>
<accession>A0A061RS47</accession>
<feature type="repeat" description="WD" evidence="3">
    <location>
        <begin position="537"/>
        <end position="578"/>
    </location>
</feature>
<dbReference type="SMART" id="SM00320">
    <property type="entry name" value="WD40"/>
    <property type="match status" value="9"/>
</dbReference>
<dbReference type="InterPro" id="IPR011047">
    <property type="entry name" value="Quinoprotein_ADH-like_sf"/>
</dbReference>
<protein>
    <submittedName>
        <fullName evidence="6">Wd repeat protein</fullName>
    </submittedName>
</protein>
<dbReference type="GO" id="GO:0043130">
    <property type="term" value="F:ubiquitin binding"/>
    <property type="evidence" value="ECO:0007669"/>
    <property type="project" value="TreeGrafter"/>
</dbReference>
<organism evidence="6">
    <name type="scientific">Tetraselmis sp. GSL018</name>
    <dbReference type="NCBI Taxonomy" id="582737"/>
    <lineage>
        <taxon>Eukaryota</taxon>
        <taxon>Viridiplantae</taxon>
        <taxon>Chlorophyta</taxon>
        <taxon>core chlorophytes</taxon>
        <taxon>Chlorodendrophyceae</taxon>
        <taxon>Chlorodendrales</taxon>
        <taxon>Chlorodendraceae</taxon>
        <taxon>Tetraselmis</taxon>
    </lineage>
</organism>
<dbReference type="Pfam" id="PF17908">
    <property type="entry name" value="APAF1_C"/>
    <property type="match status" value="1"/>
</dbReference>
<dbReference type="InterPro" id="IPR041452">
    <property type="entry name" value="APAF1_C"/>
</dbReference>
<dbReference type="InterPro" id="IPR015943">
    <property type="entry name" value="WD40/YVTN_repeat-like_dom_sf"/>
</dbReference>
<dbReference type="InterPro" id="IPR019775">
    <property type="entry name" value="WD40_repeat_CS"/>
</dbReference>
<feature type="compositionally biased region" description="Low complexity" evidence="4">
    <location>
        <begin position="924"/>
        <end position="933"/>
    </location>
</feature>
<feature type="region of interest" description="Disordered" evidence="4">
    <location>
        <begin position="853"/>
        <end position="942"/>
    </location>
</feature>
<dbReference type="Pfam" id="PF00400">
    <property type="entry name" value="WD40"/>
    <property type="match status" value="7"/>
</dbReference>
<proteinExistence type="predicted"/>
<feature type="repeat" description="WD" evidence="3">
    <location>
        <begin position="662"/>
        <end position="703"/>
    </location>
</feature>
<dbReference type="Gene3D" id="1.25.40.370">
    <property type="match status" value="1"/>
</dbReference>
<dbReference type="SUPFAM" id="SSF50978">
    <property type="entry name" value="WD40 repeat-like"/>
    <property type="match status" value="1"/>
</dbReference>